<dbReference type="InterPro" id="IPR013815">
    <property type="entry name" value="ATP_grasp_subdomain_1"/>
</dbReference>
<dbReference type="InterPro" id="IPR013651">
    <property type="entry name" value="ATP-grasp_RimK-type"/>
</dbReference>
<sequence>MSTTIGILHTTIRGDEKLIIEAAKKRNIQIKLIDVREEIFNRKTYKCDFDVALERCVSTVKGTHATRFFESIGVAVINNSSVASVCEDKFVTSCFLQKAKVPTPDFAMVFNTEQAVKSIDEMGGFPVVIKPPLGSWGRLLAKINDIDALEAVLEHKEVLGSPQQKSFYIQQFVKKPGRDIRAFVIDGKTICAIYRDSPHWITNTARGGVATNCPVSKEISDISKSASDAVGGGILSMDIFETDDGLQINEINHTTEFKNSEKPTNTSISGAIVDYCVKVAKNL</sequence>
<evidence type="ECO:0000313" key="12">
    <source>
        <dbReference type="EMBL" id="PIU36714.1"/>
    </source>
</evidence>
<dbReference type="FunFam" id="3.30.1490.20:FF:000025">
    <property type="entry name" value="Alpha-aminoadipate--LysW ligase LysX protein"/>
    <property type="match status" value="1"/>
</dbReference>
<dbReference type="Gene3D" id="3.40.50.20">
    <property type="match status" value="1"/>
</dbReference>
<evidence type="ECO:0000256" key="2">
    <source>
        <dbReference type="ARBA" id="ARBA00006239"/>
    </source>
</evidence>
<reference evidence="13" key="1">
    <citation type="submission" date="2017-09" db="EMBL/GenBank/DDBJ databases">
        <title>Depth-based differentiation of microbial function through sediment-hosted aquifers and enrichment of novel symbionts in the deep terrestrial subsurface.</title>
        <authorList>
            <person name="Probst A.J."/>
            <person name="Ladd B."/>
            <person name="Jarett J.K."/>
            <person name="Geller-Mcgrath D.E."/>
            <person name="Sieber C.M.K."/>
            <person name="Emerson J.B."/>
            <person name="Anantharaman K."/>
            <person name="Thomas B.C."/>
            <person name="Malmstrom R."/>
            <person name="Stieglmeier M."/>
            <person name="Klingl A."/>
            <person name="Woyke T."/>
            <person name="Ryan C.M."/>
            <person name="Banfield J.F."/>
        </authorList>
    </citation>
    <scope>NUCLEOTIDE SEQUENCE [LARGE SCALE GENOMIC DNA]</scope>
</reference>
<dbReference type="NCBIfam" id="TIGR02144">
    <property type="entry name" value="LysX_arch"/>
    <property type="match status" value="1"/>
</dbReference>
<dbReference type="InterPro" id="IPR016185">
    <property type="entry name" value="PreATP-grasp_dom_sf"/>
</dbReference>
<dbReference type="PANTHER" id="PTHR21621:SF0">
    <property type="entry name" value="BETA-CITRYLGLUTAMATE SYNTHASE B-RELATED"/>
    <property type="match status" value="1"/>
</dbReference>
<evidence type="ECO:0000256" key="3">
    <source>
        <dbReference type="ARBA" id="ARBA00022598"/>
    </source>
</evidence>
<gene>
    <name evidence="12" type="primary">lysX</name>
    <name evidence="12" type="ORF">COT02_04530</name>
</gene>
<dbReference type="SUPFAM" id="SSF52440">
    <property type="entry name" value="PreATP-grasp domain"/>
    <property type="match status" value="1"/>
</dbReference>
<dbReference type="GO" id="GO:0046872">
    <property type="term" value="F:metal ion binding"/>
    <property type="evidence" value="ECO:0007669"/>
    <property type="project" value="UniProtKB-KW"/>
</dbReference>
<evidence type="ECO:0000256" key="5">
    <source>
        <dbReference type="ARBA" id="ARBA00022723"/>
    </source>
</evidence>
<keyword evidence="3" id="KW-0436">Ligase</keyword>
<dbReference type="Gene3D" id="3.30.470.20">
    <property type="entry name" value="ATP-grasp fold, B domain"/>
    <property type="match status" value="1"/>
</dbReference>
<comment type="similarity">
    <text evidence="2">Belongs to the RimK family. LysX subfamily.</text>
</comment>
<keyword evidence="6 10" id="KW-0547">Nucleotide-binding</keyword>
<keyword evidence="7 10" id="KW-0067">ATP-binding</keyword>
<dbReference type="Gene3D" id="3.30.1490.20">
    <property type="entry name" value="ATP-grasp fold, A domain"/>
    <property type="match status" value="1"/>
</dbReference>
<dbReference type="GO" id="GO:0009085">
    <property type="term" value="P:lysine biosynthetic process"/>
    <property type="evidence" value="ECO:0007669"/>
    <property type="project" value="InterPro"/>
</dbReference>
<keyword evidence="4" id="KW-0028">Amino-acid biosynthesis</keyword>
<dbReference type="InterPro" id="IPR011870">
    <property type="entry name" value="LysX_arch"/>
</dbReference>
<dbReference type="Proteomes" id="UP000230184">
    <property type="component" value="Unassembled WGS sequence"/>
</dbReference>
<evidence type="ECO:0000256" key="7">
    <source>
        <dbReference type="ARBA" id="ARBA00022840"/>
    </source>
</evidence>
<dbReference type="PANTHER" id="PTHR21621">
    <property type="entry name" value="RIBOSOMAL PROTEIN S6 MODIFICATION PROTEIN"/>
    <property type="match status" value="1"/>
</dbReference>
<organism evidence="12 13">
    <name type="scientific">Candidatus Roizmanbacteria bacterium CG07_land_8_20_14_0_80_34_15</name>
    <dbReference type="NCBI Taxonomy" id="1974849"/>
    <lineage>
        <taxon>Bacteria</taxon>
        <taxon>Candidatus Roizmaniibacteriota</taxon>
    </lineage>
</organism>
<keyword evidence="8" id="KW-0460">Magnesium</keyword>
<dbReference type="SUPFAM" id="SSF56059">
    <property type="entry name" value="Glutathione synthetase ATP-binding domain-like"/>
    <property type="match status" value="1"/>
</dbReference>
<dbReference type="InterPro" id="IPR004666">
    <property type="entry name" value="Rp_bS6_RimK/Lys_biosynth_LsyX"/>
</dbReference>
<accession>A0A2M6YT81</accession>
<feature type="domain" description="ATP-grasp" evidence="11">
    <location>
        <begin position="93"/>
        <end position="277"/>
    </location>
</feature>
<dbReference type="Pfam" id="PF22626">
    <property type="entry name" value="LysX_preATP_grasp"/>
    <property type="match status" value="1"/>
</dbReference>
<evidence type="ECO:0000259" key="11">
    <source>
        <dbReference type="PROSITE" id="PS50975"/>
    </source>
</evidence>
<evidence type="ECO:0000256" key="9">
    <source>
        <dbReference type="ARBA" id="ARBA00029440"/>
    </source>
</evidence>
<evidence type="ECO:0000256" key="10">
    <source>
        <dbReference type="PROSITE-ProRule" id="PRU00409"/>
    </source>
</evidence>
<dbReference type="GO" id="GO:0016879">
    <property type="term" value="F:ligase activity, forming carbon-nitrogen bonds"/>
    <property type="evidence" value="ECO:0007669"/>
    <property type="project" value="TreeGrafter"/>
</dbReference>
<dbReference type="InterPro" id="IPR054562">
    <property type="entry name" value="LysX/ArgX_preATP_grasp"/>
</dbReference>
<keyword evidence="5" id="KW-0479">Metal-binding</keyword>
<evidence type="ECO:0000256" key="1">
    <source>
        <dbReference type="ARBA" id="ARBA00001946"/>
    </source>
</evidence>
<dbReference type="AlphaFoldDB" id="A0A2M6YT81"/>
<dbReference type="NCBIfam" id="TIGR00768">
    <property type="entry name" value="rimK_fam"/>
    <property type="match status" value="1"/>
</dbReference>
<name>A0A2M6YT81_9BACT</name>
<evidence type="ECO:0000313" key="13">
    <source>
        <dbReference type="Proteomes" id="UP000230184"/>
    </source>
</evidence>
<evidence type="ECO:0000256" key="4">
    <source>
        <dbReference type="ARBA" id="ARBA00022605"/>
    </source>
</evidence>
<comment type="pathway">
    <text evidence="9">Amino-acid biosynthesis.</text>
</comment>
<dbReference type="EMBL" id="PEWY01000129">
    <property type="protein sequence ID" value="PIU36714.1"/>
    <property type="molecule type" value="Genomic_DNA"/>
</dbReference>
<comment type="caution">
    <text evidence="12">The sequence shown here is derived from an EMBL/GenBank/DDBJ whole genome shotgun (WGS) entry which is preliminary data.</text>
</comment>
<dbReference type="Pfam" id="PF08443">
    <property type="entry name" value="RimK"/>
    <property type="match status" value="1"/>
</dbReference>
<proteinExistence type="inferred from homology"/>
<dbReference type="GO" id="GO:0005524">
    <property type="term" value="F:ATP binding"/>
    <property type="evidence" value="ECO:0007669"/>
    <property type="project" value="UniProtKB-UniRule"/>
</dbReference>
<protein>
    <submittedName>
        <fullName evidence="12">Lysine biosynthesis protein LysX</fullName>
    </submittedName>
</protein>
<dbReference type="GO" id="GO:0005737">
    <property type="term" value="C:cytoplasm"/>
    <property type="evidence" value="ECO:0007669"/>
    <property type="project" value="TreeGrafter"/>
</dbReference>
<evidence type="ECO:0000256" key="8">
    <source>
        <dbReference type="ARBA" id="ARBA00022842"/>
    </source>
</evidence>
<dbReference type="InterPro" id="IPR011761">
    <property type="entry name" value="ATP-grasp"/>
</dbReference>
<comment type="cofactor">
    <cofactor evidence="1">
        <name>Mg(2+)</name>
        <dbReference type="ChEBI" id="CHEBI:18420"/>
    </cofactor>
</comment>
<evidence type="ECO:0000256" key="6">
    <source>
        <dbReference type="ARBA" id="ARBA00022741"/>
    </source>
</evidence>
<dbReference type="PROSITE" id="PS50975">
    <property type="entry name" value="ATP_GRASP"/>
    <property type="match status" value="1"/>
</dbReference>